<dbReference type="GO" id="GO:0038023">
    <property type="term" value="F:signaling receptor activity"/>
    <property type="evidence" value="ECO:0000318"/>
    <property type="project" value="GO_Central"/>
</dbReference>
<name>A0A8J1LL47_XENLA</name>
<keyword evidence="1" id="KW-0433">Leucine-rich repeat</keyword>
<dbReference type="PANTHER" id="PTHR24366">
    <property type="entry name" value="IG(IMMUNOGLOBULIN) AND LRR(LEUCINE RICH REPEAT) DOMAINS"/>
    <property type="match status" value="1"/>
</dbReference>
<dbReference type="OrthoDB" id="1055097at2759"/>
<dbReference type="FunFam" id="3.80.10.10:FF:001164">
    <property type="entry name" value="GH01279p"/>
    <property type="match status" value="1"/>
</dbReference>
<proteinExistence type="predicted"/>
<accession>A0A8J1LL47</accession>
<keyword evidence="2" id="KW-0677">Repeat</keyword>
<dbReference type="RefSeq" id="XP_041429844.1">
    <property type="nucleotide sequence ID" value="XM_041573910.1"/>
</dbReference>
<evidence type="ECO:0000256" key="1">
    <source>
        <dbReference type="ARBA" id="ARBA00022614"/>
    </source>
</evidence>
<dbReference type="InterPro" id="IPR003591">
    <property type="entry name" value="Leu-rich_rpt_typical-subtyp"/>
</dbReference>
<dbReference type="InterPro" id="IPR032675">
    <property type="entry name" value="LRR_dom_sf"/>
</dbReference>
<dbReference type="KEGG" id="xla:108699531"/>
<dbReference type="Pfam" id="PF13855">
    <property type="entry name" value="LRR_8"/>
    <property type="match status" value="4"/>
</dbReference>
<evidence type="ECO:0000313" key="3">
    <source>
        <dbReference type="Proteomes" id="UP000186698"/>
    </source>
</evidence>
<dbReference type="SMART" id="SM00365">
    <property type="entry name" value="LRR_SD22"/>
    <property type="match status" value="3"/>
</dbReference>
<dbReference type="PROSITE" id="PS51450">
    <property type="entry name" value="LRR"/>
    <property type="match status" value="3"/>
</dbReference>
<dbReference type="AlphaFoldDB" id="A0A8J1LL47"/>
<dbReference type="InterPro" id="IPR001611">
    <property type="entry name" value="Leu-rich_rpt"/>
</dbReference>
<dbReference type="SUPFAM" id="SSF52058">
    <property type="entry name" value="L domain-like"/>
    <property type="match status" value="1"/>
</dbReference>
<gene>
    <name evidence="4" type="primary">LOC108699531</name>
</gene>
<keyword evidence="3" id="KW-1185">Reference proteome</keyword>
<evidence type="ECO:0000313" key="4">
    <source>
        <dbReference type="RefSeq" id="XP_041429844.1"/>
    </source>
</evidence>
<dbReference type="PANTHER" id="PTHR24366:SF96">
    <property type="entry name" value="LEUCINE RICH REPEAT CONTAINING 53"/>
    <property type="match status" value="1"/>
</dbReference>
<dbReference type="Gene3D" id="3.80.10.10">
    <property type="entry name" value="Ribonuclease Inhibitor"/>
    <property type="match status" value="2"/>
</dbReference>
<protein>
    <submittedName>
        <fullName evidence="4">Nyctalopin-like</fullName>
    </submittedName>
</protein>
<sequence length="417" mass="47589">MENMGAELINSTCPGMCLCFSEGDIQCDETGLRNLPPDLPASAVSLNLAGNLLQVLTFNAFTSVPLLEILCLSHNSLTFLYPGSFIALINLRELNLSKNTRLTYLHAYTFRGLLHLLSLDLSHCNIFEIHPLVFSPLLSLENLDLGFNKMRYISQAFRKLQNITSLSLENNHIEAIGRNSFRYQQALRDLNLRRNRIWVIQSEAFNQLKKLNVLNLGHNSISHFPNQLFSGLIQLKILHLEANKIVAINCSFSRLTNLKKLHLNNNQITHITPHAFSSLKHVQLLHLSKNNLTSMPGYLFSSMPKLRFLFLSFNPWSCDCSMSWIARWLVSYDGMIQGVHCMYGLSHWSATDVYTKNGAVCPQERFKEGECVETTEYTDNIREKPEISDYYSERNKLILSKTCTIMELNLLLNSKEP</sequence>
<evidence type="ECO:0000256" key="2">
    <source>
        <dbReference type="ARBA" id="ARBA00022737"/>
    </source>
</evidence>
<dbReference type="SMART" id="SM00369">
    <property type="entry name" value="LRR_TYP"/>
    <property type="match status" value="10"/>
</dbReference>
<dbReference type="GO" id="GO:0007616">
    <property type="term" value="P:long-term memory"/>
    <property type="evidence" value="ECO:0007669"/>
    <property type="project" value="TreeGrafter"/>
</dbReference>
<organism evidence="3 4">
    <name type="scientific">Xenopus laevis</name>
    <name type="common">African clawed frog</name>
    <dbReference type="NCBI Taxonomy" id="8355"/>
    <lineage>
        <taxon>Eukaryota</taxon>
        <taxon>Metazoa</taxon>
        <taxon>Chordata</taxon>
        <taxon>Craniata</taxon>
        <taxon>Vertebrata</taxon>
        <taxon>Euteleostomi</taxon>
        <taxon>Amphibia</taxon>
        <taxon>Batrachia</taxon>
        <taxon>Anura</taxon>
        <taxon>Pipoidea</taxon>
        <taxon>Pipidae</taxon>
        <taxon>Xenopodinae</taxon>
        <taxon>Xenopus</taxon>
        <taxon>Xenopus</taxon>
    </lineage>
</organism>
<dbReference type="GO" id="GO:0005886">
    <property type="term" value="C:plasma membrane"/>
    <property type="evidence" value="ECO:0000318"/>
    <property type="project" value="GO_Central"/>
</dbReference>
<dbReference type="Proteomes" id="UP000186698">
    <property type="component" value="Chromosome 8L"/>
</dbReference>
<reference evidence="4" key="1">
    <citation type="submission" date="2025-08" db="UniProtKB">
        <authorList>
            <consortium name="RefSeq"/>
        </authorList>
    </citation>
    <scope>IDENTIFICATION</scope>
    <source>
        <strain evidence="4">J_2021</strain>
        <tissue evidence="4">Erythrocytes</tissue>
    </source>
</reference>
<dbReference type="GeneID" id="108699531"/>